<accession>M2B8L6</accession>
<comment type="caution">
    <text evidence="1">The sequence shown here is derived from an EMBL/GenBank/DDBJ whole genome shotgun (WGS) entry which is preliminary data.</text>
</comment>
<proteinExistence type="predicted"/>
<dbReference type="AlphaFoldDB" id="M2B8L6"/>
<evidence type="ECO:0000313" key="1">
    <source>
        <dbReference type="EMBL" id="EMB18043.1"/>
    </source>
</evidence>
<reference evidence="1" key="1">
    <citation type="submission" date="2012-11" db="EMBL/GenBank/DDBJ databases">
        <title>Permanent draft genomes of Rhodopirellula europaea strain SH398 and 6C.</title>
        <authorList>
            <person name="Richter M."/>
            <person name="Richter-Heitmann T."/>
            <person name="Frank C."/>
            <person name="Harder J."/>
            <person name="Glockner F.O."/>
        </authorList>
    </citation>
    <scope>NUCLEOTIDE SEQUENCE</scope>
    <source>
        <strain evidence="1">6C</strain>
    </source>
</reference>
<name>M2B8L6_9BACT</name>
<dbReference type="PATRIC" id="fig|1263867.3.peg.1196"/>
<gene>
    <name evidence="1" type="ORF">RE6C_01125</name>
</gene>
<protein>
    <submittedName>
        <fullName evidence="1">Uncharacterized protein</fullName>
    </submittedName>
</protein>
<reference evidence="1" key="2">
    <citation type="journal article" date="2013" name="Mar. Genomics">
        <title>Expression of sulfatases in Rhodopirellula baltica and the diversity of sulfatases in the genus Rhodopirellula.</title>
        <authorList>
            <person name="Wegner C.E."/>
            <person name="Richter-Heitmann T."/>
            <person name="Klindworth A."/>
            <person name="Klockow C."/>
            <person name="Richter M."/>
            <person name="Achstetter T."/>
            <person name="Glockner F.O."/>
            <person name="Harder J."/>
        </authorList>
    </citation>
    <scope>NUCLEOTIDE SEQUENCE [LARGE SCALE GENOMIC DNA]</scope>
    <source>
        <strain evidence="1">6C</strain>
    </source>
</reference>
<evidence type="ECO:0000313" key="2">
    <source>
        <dbReference type="Proteomes" id="UP000011529"/>
    </source>
</evidence>
<dbReference type="Proteomes" id="UP000011529">
    <property type="component" value="Unassembled WGS sequence"/>
</dbReference>
<keyword evidence="2" id="KW-1185">Reference proteome</keyword>
<sequence>MVLMRKTLAFLQDLEFNRLANKFFRRRLADSFERVPSLRNEIIAT</sequence>
<dbReference type="EMBL" id="ANMO01000067">
    <property type="protein sequence ID" value="EMB18043.1"/>
    <property type="molecule type" value="Genomic_DNA"/>
</dbReference>
<organism evidence="1 2">
    <name type="scientific">Rhodopirellula europaea 6C</name>
    <dbReference type="NCBI Taxonomy" id="1263867"/>
    <lineage>
        <taxon>Bacteria</taxon>
        <taxon>Pseudomonadati</taxon>
        <taxon>Planctomycetota</taxon>
        <taxon>Planctomycetia</taxon>
        <taxon>Pirellulales</taxon>
        <taxon>Pirellulaceae</taxon>
        <taxon>Rhodopirellula</taxon>
    </lineage>
</organism>